<evidence type="ECO:0000313" key="3">
    <source>
        <dbReference type="Proteomes" id="UP001155901"/>
    </source>
</evidence>
<sequence length="134" mass="14596">MTTPENELANNAKLTALARALRDLHKQLIHVETQYFGAVGSPLELLQLVTNHPHFAWLQKLSGLMAQMDERLDEPEPVTVAEAGAYRKAIEALIGPSESGDAEFRAKYNALLHDGTEIVMAHGAVRKVLAGITA</sequence>
<gene>
    <name evidence="1" type="ORF">KVP70_02240</name>
    <name evidence="2" type="ORF">L1274_000133</name>
</gene>
<dbReference type="Proteomes" id="UP001155901">
    <property type="component" value="Unassembled WGS sequence"/>
</dbReference>
<dbReference type="EMBL" id="JALJZU010000001">
    <property type="protein sequence ID" value="MCP2006445.1"/>
    <property type="molecule type" value="Genomic_DNA"/>
</dbReference>
<accession>A0AA41H7P1</accession>
<organism evidence="1 3">
    <name type="scientific">Duganella violaceipulchra</name>
    <dbReference type="NCBI Taxonomy" id="2849652"/>
    <lineage>
        <taxon>Bacteria</taxon>
        <taxon>Pseudomonadati</taxon>
        <taxon>Pseudomonadota</taxon>
        <taxon>Betaproteobacteria</taxon>
        <taxon>Burkholderiales</taxon>
        <taxon>Oxalobacteraceae</taxon>
        <taxon>Telluria group</taxon>
        <taxon>Duganella</taxon>
    </lineage>
</organism>
<dbReference type="AlphaFoldDB" id="A0AA41H7P1"/>
<protein>
    <submittedName>
        <fullName evidence="1">Uncharacterized protein</fullName>
    </submittedName>
</protein>
<proteinExistence type="predicted"/>
<evidence type="ECO:0000313" key="2">
    <source>
        <dbReference type="EMBL" id="MCP2006445.1"/>
    </source>
</evidence>
<comment type="caution">
    <text evidence="1">The sequence shown here is derived from an EMBL/GenBank/DDBJ whole genome shotgun (WGS) entry which is preliminary data.</text>
</comment>
<dbReference type="EMBL" id="JAHTGR010000001">
    <property type="protein sequence ID" value="MBV6319742.1"/>
    <property type="molecule type" value="Genomic_DNA"/>
</dbReference>
<reference evidence="2" key="2">
    <citation type="submission" date="2022-03" db="EMBL/GenBank/DDBJ databases">
        <title>Genome Encyclopedia of Bacteria and Archaea VI: Functional Genomics of Type Strains.</title>
        <authorList>
            <person name="Whitman W."/>
        </authorList>
    </citation>
    <scope>NUCLEOTIDE SEQUENCE</scope>
    <source>
        <strain evidence="2">HSC-15S17</strain>
    </source>
</reference>
<dbReference type="RefSeq" id="WP_217940361.1">
    <property type="nucleotide sequence ID" value="NZ_JAHTGR010000001.1"/>
</dbReference>
<evidence type="ECO:0000313" key="1">
    <source>
        <dbReference type="EMBL" id="MBV6319742.1"/>
    </source>
</evidence>
<evidence type="ECO:0000313" key="4">
    <source>
        <dbReference type="Proteomes" id="UP001162889"/>
    </source>
</evidence>
<name>A0AA41H7P1_9BURK</name>
<keyword evidence="4" id="KW-1185">Reference proteome</keyword>
<dbReference type="Proteomes" id="UP001162889">
    <property type="component" value="Unassembled WGS sequence"/>
</dbReference>
<reference evidence="1" key="1">
    <citation type="submission" date="2021-07" db="EMBL/GenBank/DDBJ databases">
        <title>Characterization of violacein-producing bacteria and related species.</title>
        <authorList>
            <person name="Wilson H.S."/>
            <person name="De Leon M.E."/>
        </authorList>
    </citation>
    <scope>NUCLEOTIDE SEQUENCE</scope>
    <source>
        <strain evidence="1">HSC-15S17</strain>
    </source>
</reference>